<evidence type="ECO:0000313" key="4">
    <source>
        <dbReference type="EMBL" id="THF75549.1"/>
    </source>
</evidence>
<dbReference type="PANTHER" id="PTHR35841">
    <property type="entry name" value="PHOSPHONATES-BINDING PERIPLASMIC PROTEIN"/>
    <property type="match status" value="1"/>
</dbReference>
<dbReference type="EMBL" id="SSNT01000026">
    <property type="protein sequence ID" value="THF75549.1"/>
    <property type="molecule type" value="Genomic_DNA"/>
</dbReference>
<gene>
    <name evidence="4" type="ORF">E6W99_23350</name>
</gene>
<dbReference type="GO" id="GO:0055085">
    <property type="term" value="P:transmembrane transport"/>
    <property type="evidence" value="ECO:0007669"/>
    <property type="project" value="InterPro"/>
</dbReference>
<dbReference type="NCBIfam" id="TIGR01098">
    <property type="entry name" value="3A0109s03R"/>
    <property type="match status" value="1"/>
</dbReference>
<proteinExistence type="inferred from homology"/>
<accession>A0A4S4BLA7</accession>
<sequence>MMKKLSKFFLTVGLVSTLAACGNQASSTSSASEGTENKGWPEELTLVQMPNENNPNAASMHTSLRDHLSEELGIEVKEFEGGSYAVGIEALASGNLDIMLASPMSYYQADKLAGAELLVTPQVEGLEYYTAFITKKDNEEINKMEDLKGKNFAFVNAASSSGYLYPKGTLVQEFNLDPDLVEQSGYFFENVTFSESHPNSVMGVKMGDFDAAAVAQGQLDSMIEAGTIKEDEFKTIGRTDDIPDASYIVREDLPEDFKKALRDAFVSFEDEKYFEAVHNDPKARFVATEQDYYDPTIEMLDAINALEEEAK</sequence>
<dbReference type="Proteomes" id="UP000310334">
    <property type="component" value="Unassembled WGS sequence"/>
</dbReference>
<dbReference type="CDD" id="cd01071">
    <property type="entry name" value="PBP2_PhnD_like"/>
    <property type="match status" value="1"/>
</dbReference>
<dbReference type="InterPro" id="IPR005770">
    <property type="entry name" value="PhnD"/>
</dbReference>
<comment type="similarity">
    <text evidence="1">Belongs to the phosphate/phosphite/phosphonate binding protein family.</text>
</comment>
<feature type="chain" id="PRO_5038708830" evidence="3">
    <location>
        <begin position="26"/>
        <end position="311"/>
    </location>
</feature>
<keyword evidence="2 3" id="KW-0732">Signal</keyword>
<name>A0A4S4BLA7_9BACI</name>
<dbReference type="PROSITE" id="PS51257">
    <property type="entry name" value="PROKAR_LIPOPROTEIN"/>
    <property type="match status" value="1"/>
</dbReference>
<dbReference type="OrthoDB" id="9776786at2"/>
<dbReference type="Gene3D" id="3.40.190.10">
    <property type="entry name" value="Periplasmic binding protein-like II"/>
    <property type="match status" value="2"/>
</dbReference>
<organism evidence="4 5">
    <name type="scientific">Metabacillus sediminilitoris</name>
    <dbReference type="NCBI Taxonomy" id="2567941"/>
    <lineage>
        <taxon>Bacteria</taxon>
        <taxon>Bacillati</taxon>
        <taxon>Bacillota</taxon>
        <taxon>Bacilli</taxon>
        <taxon>Bacillales</taxon>
        <taxon>Bacillaceae</taxon>
        <taxon>Metabacillus</taxon>
    </lineage>
</organism>
<dbReference type="SUPFAM" id="SSF53850">
    <property type="entry name" value="Periplasmic binding protein-like II"/>
    <property type="match status" value="1"/>
</dbReference>
<dbReference type="GO" id="GO:0043190">
    <property type="term" value="C:ATP-binding cassette (ABC) transporter complex"/>
    <property type="evidence" value="ECO:0007669"/>
    <property type="project" value="InterPro"/>
</dbReference>
<reference evidence="4 5" key="1">
    <citation type="submission" date="2019-04" db="EMBL/GenBank/DDBJ databases">
        <title>Bacillus sediminilitoris sp. nov., isolated from a tidal flat sediment on the East China Sea.</title>
        <authorList>
            <person name="Wei Y."/>
            <person name="Mao H."/>
            <person name="Fang J."/>
        </authorList>
    </citation>
    <scope>NUCLEOTIDE SEQUENCE [LARGE SCALE GENOMIC DNA]</scope>
    <source>
        <strain evidence="4 5">DSL-17</strain>
    </source>
</reference>
<dbReference type="RefSeq" id="WP_136358376.1">
    <property type="nucleotide sequence ID" value="NZ_CP046266.1"/>
</dbReference>
<feature type="signal peptide" evidence="3">
    <location>
        <begin position="1"/>
        <end position="25"/>
    </location>
</feature>
<dbReference type="AlphaFoldDB" id="A0A4S4BLA7"/>
<evidence type="ECO:0000256" key="1">
    <source>
        <dbReference type="ARBA" id="ARBA00007162"/>
    </source>
</evidence>
<keyword evidence="5" id="KW-1185">Reference proteome</keyword>
<protein>
    <submittedName>
        <fullName evidence="4">Phosphate/phosphite/phosphonate ABC transporter substrate-binding protein</fullName>
    </submittedName>
</protein>
<evidence type="ECO:0000256" key="2">
    <source>
        <dbReference type="ARBA" id="ARBA00022729"/>
    </source>
</evidence>
<dbReference type="PANTHER" id="PTHR35841:SF1">
    <property type="entry name" value="PHOSPHONATES-BINDING PERIPLASMIC PROTEIN"/>
    <property type="match status" value="1"/>
</dbReference>
<evidence type="ECO:0000256" key="3">
    <source>
        <dbReference type="SAM" id="SignalP"/>
    </source>
</evidence>
<evidence type="ECO:0000313" key="5">
    <source>
        <dbReference type="Proteomes" id="UP000310334"/>
    </source>
</evidence>
<dbReference type="Pfam" id="PF12974">
    <property type="entry name" value="Phosphonate-bd"/>
    <property type="match status" value="1"/>
</dbReference>
<comment type="caution">
    <text evidence="4">The sequence shown here is derived from an EMBL/GenBank/DDBJ whole genome shotgun (WGS) entry which is preliminary data.</text>
</comment>